<dbReference type="EMBL" id="LDAU01000120">
    <property type="protein sequence ID" value="KRX04253.1"/>
    <property type="molecule type" value="Genomic_DNA"/>
</dbReference>
<evidence type="ECO:0000313" key="3">
    <source>
        <dbReference type="Proteomes" id="UP000054937"/>
    </source>
</evidence>
<evidence type="ECO:0000313" key="2">
    <source>
        <dbReference type="EMBL" id="KRX04253.1"/>
    </source>
</evidence>
<dbReference type="InParanoid" id="A0A0V0QPX3"/>
<reference evidence="2 3" key="1">
    <citation type="journal article" date="2015" name="Sci. Rep.">
        <title>Genome of the facultative scuticociliatosis pathogen Pseudocohnilembus persalinus provides insight into its virulence through horizontal gene transfer.</title>
        <authorList>
            <person name="Xiong J."/>
            <person name="Wang G."/>
            <person name="Cheng J."/>
            <person name="Tian M."/>
            <person name="Pan X."/>
            <person name="Warren A."/>
            <person name="Jiang C."/>
            <person name="Yuan D."/>
            <person name="Miao W."/>
        </authorList>
    </citation>
    <scope>NUCLEOTIDE SEQUENCE [LARGE SCALE GENOMIC DNA]</scope>
    <source>
        <strain evidence="2">36N120E</strain>
    </source>
</reference>
<proteinExistence type="predicted"/>
<dbReference type="AlphaFoldDB" id="A0A0V0QPX3"/>
<keyword evidence="1" id="KW-0175">Coiled coil</keyword>
<accession>A0A0V0QPX3</accession>
<dbReference type="Proteomes" id="UP000054937">
    <property type="component" value="Unassembled WGS sequence"/>
</dbReference>
<protein>
    <submittedName>
        <fullName evidence="2">Uncharacterized protein</fullName>
    </submittedName>
</protein>
<organism evidence="2 3">
    <name type="scientific">Pseudocohnilembus persalinus</name>
    <name type="common">Ciliate</name>
    <dbReference type="NCBI Taxonomy" id="266149"/>
    <lineage>
        <taxon>Eukaryota</taxon>
        <taxon>Sar</taxon>
        <taxon>Alveolata</taxon>
        <taxon>Ciliophora</taxon>
        <taxon>Intramacronucleata</taxon>
        <taxon>Oligohymenophorea</taxon>
        <taxon>Scuticociliatia</taxon>
        <taxon>Philasterida</taxon>
        <taxon>Pseudocohnilembidae</taxon>
        <taxon>Pseudocohnilembus</taxon>
    </lineage>
</organism>
<feature type="coiled-coil region" evidence="1">
    <location>
        <begin position="107"/>
        <end position="141"/>
    </location>
</feature>
<comment type="caution">
    <text evidence="2">The sequence shown here is derived from an EMBL/GenBank/DDBJ whole genome shotgun (WGS) entry which is preliminary data.</text>
</comment>
<sequence length="190" mass="22442">MYNSVKSLMQLNKEFEASLNKVENISSDLKIRNQVFLKKIKHLKDVEFDLERKKTILQEIYNDSNLDQSQINKMILATQKLDKEFFESFAQLETMQNLYKSLDKVYNSQNIKSLQNLEENFNNQEENINNENDDKNSDNENDQQIQDGLRQSLFNNFSEIRNIAISKILKTLSKSFEQIDENVLTLPNYE</sequence>
<evidence type="ECO:0000256" key="1">
    <source>
        <dbReference type="SAM" id="Coils"/>
    </source>
</evidence>
<keyword evidence="3" id="KW-1185">Reference proteome</keyword>
<gene>
    <name evidence="2" type="ORF">PPERSA_11377</name>
</gene>
<name>A0A0V0QPX3_PSEPJ</name>